<dbReference type="AlphaFoldDB" id="A0A078AKL4"/>
<feature type="compositionally biased region" description="Polar residues" evidence="2">
    <location>
        <begin position="685"/>
        <end position="714"/>
    </location>
</feature>
<protein>
    <submittedName>
        <fullName evidence="3">Uncharacterized protein</fullName>
    </submittedName>
</protein>
<evidence type="ECO:0000256" key="1">
    <source>
        <dbReference type="SAM" id="Coils"/>
    </source>
</evidence>
<feature type="region of interest" description="Disordered" evidence="2">
    <location>
        <begin position="178"/>
        <end position="201"/>
    </location>
</feature>
<feature type="coiled-coil region" evidence="1">
    <location>
        <begin position="346"/>
        <end position="495"/>
    </location>
</feature>
<dbReference type="OMA" id="ANFRIQK"/>
<dbReference type="EMBL" id="CCKQ01011212">
    <property type="protein sequence ID" value="CDW82754.1"/>
    <property type="molecule type" value="Genomic_DNA"/>
</dbReference>
<evidence type="ECO:0000313" key="3">
    <source>
        <dbReference type="EMBL" id="CDW82754.1"/>
    </source>
</evidence>
<dbReference type="InParanoid" id="A0A078AKL4"/>
<dbReference type="PANTHER" id="PTHR38019">
    <property type="entry name" value="KDA ANTIGEN P200, PUTATIVE-RELATED"/>
    <property type="match status" value="1"/>
</dbReference>
<accession>A0A078AKL4</accession>
<sequence length="727" mass="87168">MKAVKRLGYTADELVFLIDREFREREMRLMGKHSLDNVEEEIIQMRYKFAESQRKEKLKRESARSNCRDGDKAVVSFSVRDIFNEKEKKKQKDIRVDPEMVLLEKSKMEIQNQQVNQNSEIENYLKYVAERIDDKVRRQEMEEEYRQQIQQERMSKQQSSLKKYDYLNKQEFYKQQNRQLKHDLQSRHEKSKRQQQEQQNEEEYLSIIKAKERKKQLLEANVRQKHKDFKDKIKLILKEQEQKIEQKRIQLEQLQAEKAQLVIDKQNTLTQEIDQKKEINKEKLLQAKQIRHDEIMKLTQLYLDKIKEIDQRGVELDKEREDFKGKRLEYVKYKNAIRDSILAHVKQQEQDQKDKIMKIIEEQEVKLRDQHSIRLQEMQKRKEFESQRNYYRQTIQQKNQELEKSKKQELKLRIDNQDSKVDDFRMKFKSDQRLRIEYEKLKRKEKEDSVKRKEKIAEYEREKRVKEIEEEKELRERMRKEKEEIENYKRQMRENAKFKKELIKRSFETLQMKSKSPIFSSSKMQGGSSENLNSHRSNTGSVRLPDVLQSPKQFSQHIKSLFIDDANFRIQKSNSPSTLSKSINTAIGTNQIGPMPGTASSGSLLRSIGSTIQLRLPKSIQKIASLEAKYFSQFPQNQSKGLVDSYLQQQGESGSQGSLHQHYYQKSNHNINSNLNNNHHRHKLQLSTGNQSQLTRNNYQNQQKSRGVNRYQESLGRQEQQLLQSLI</sequence>
<proteinExistence type="predicted"/>
<feature type="compositionally biased region" description="Basic and acidic residues" evidence="2">
    <location>
        <begin position="180"/>
        <end position="195"/>
    </location>
</feature>
<evidence type="ECO:0000313" key="4">
    <source>
        <dbReference type="Proteomes" id="UP000039865"/>
    </source>
</evidence>
<dbReference type="Proteomes" id="UP000039865">
    <property type="component" value="Unassembled WGS sequence"/>
</dbReference>
<keyword evidence="1" id="KW-0175">Coiled coil</keyword>
<gene>
    <name evidence="3" type="primary">Contig9817.g10500</name>
    <name evidence="3" type="ORF">STYLEM_11789</name>
</gene>
<dbReference type="PANTHER" id="PTHR38019:SF1">
    <property type="entry name" value="N-ACETYLTRANSFERASE DOMAIN-CONTAINING PROTEIN"/>
    <property type="match status" value="1"/>
</dbReference>
<feature type="region of interest" description="Disordered" evidence="2">
    <location>
        <begin position="684"/>
        <end position="714"/>
    </location>
</feature>
<evidence type="ECO:0000256" key="2">
    <source>
        <dbReference type="SAM" id="MobiDB-lite"/>
    </source>
</evidence>
<feature type="region of interest" description="Disordered" evidence="2">
    <location>
        <begin position="516"/>
        <end position="540"/>
    </location>
</feature>
<name>A0A078AKL4_STYLE</name>
<keyword evidence="4" id="KW-1185">Reference proteome</keyword>
<reference evidence="3 4" key="1">
    <citation type="submission" date="2014-06" db="EMBL/GenBank/DDBJ databases">
        <authorList>
            <person name="Swart Estienne"/>
        </authorList>
    </citation>
    <scope>NUCLEOTIDE SEQUENCE [LARGE SCALE GENOMIC DNA]</scope>
    <source>
        <strain evidence="3 4">130c</strain>
    </source>
</reference>
<organism evidence="3 4">
    <name type="scientific">Stylonychia lemnae</name>
    <name type="common">Ciliate</name>
    <dbReference type="NCBI Taxonomy" id="5949"/>
    <lineage>
        <taxon>Eukaryota</taxon>
        <taxon>Sar</taxon>
        <taxon>Alveolata</taxon>
        <taxon>Ciliophora</taxon>
        <taxon>Intramacronucleata</taxon>
        <taxon>Spirotrichea</taxon>
        <taxon>Stichotrichia</taxon>
        <taxon>Sporadotrichida</taxon>
        <taxon>Oxytrichidae</taxon>
        <taxon>Stylonychinae</taxon>
        <taxon>Stylonychia</taxon>
    </lineage>
</organism>